<gene>
    <name evidence="2" type="ORF">FOY51_16605</name>
</gene>
<feature type="transmembrane region" description="Helical" evidence="1">
    <location>
        <begin position="82"/>
        <end position="102"/>
    </location>
</feature>
<sequence length="107" mass="10802">MIVWDVTLSCILLGVTVLIGGCAAIMGMFSLMFLDDCPPETCSAGGAFSAVSIALVIAGVVGAVGLIVAIVRMNKRRVSWPISLGTLVACSVIIVVGGYGWASAVGA</sequence>
<keyword evidence="1" id="KW-0812">Transmembrane</keyword>
<dbReference type="OrthoDB" id="4640936at2"/>
<name>A0A5A7SC82_9NOCA</name>
<proteinExistence type="predicted"/>
<accession>A0A5A7SC82</accession>
<feature type="transmembrane region" description="Helical" evidence="1">
    <location>
        <begin position="46"/>
        <end position="70"/>
    </location>
</feature>
<protein>
    <submittedName>
        <fullName evidence="2">Uncharacterized protein</fullName>
    </submittedName>
</protein>
<dbReference type="EMBL" id="VLNY01000007">
    <property type="protein sequence ID" value="KAA0022095.1"/>
    <property type="molecule type" value="Genomic_DNA"/>
</dbReference>
<comment type="caution">
    <text evidence="2">The sequence shown here is derived from an EMBL/GenBank/DDBJ whole genome shotgun (WGS) entry which is preliminary data.</text>
</comment>
<organism evidence="2 3">
    <name type="scientific">Antrihabitans cavernicola</name>
    <dbReference type="NCBI Taxonomy" id="2495913"/>
    <lineage>
        <taxon>Bacteria</taxon>
        <taxon>Bacillati</taxon>
        <taxon>Actinomycetota</taxon>
        <taxon>Actinomycetes</taxon>
        <taxon>Mycobacteriales</taxon>
        <taxon>Nocardiaceae</taxon>
        <taxon>Antrihabitans</taxon>
    </lineage>
</organism>
<keyword evidence="1" id="KW-0472">Membrane</keyword>
<feature type="transmembrane region" description="Helical" evidence="1">
    <location>
        <begin position="12"/>
        <end position="34"/>
    </location>
</feature>
<keyword evidence="1" id="KW-1133">Transmembrane helix</keyword>
<evidence type="ECO:0000313" key="3">
    <source>
        <dbReference type="Proteomes" id="UP000322244"/>
    </source>
</evidence>
<dbReference type="Proteomes" id="UP000322244">
    <property type="component" value="Unassembled WGS sequence"/>
</dbReference>
<evidence type="ECO:0000256" key="1">
    <source>
        <dbReference type="SAM" id="Phobius"/>
    </source>
</evidence>
<dbReference type="AlphaFoldDB" id="A0A5A7SC82"/>
<keyword evidence="3" id="KW-1185">Reference proteome</keyword>
<evidence type="ECO:0000313" key="2">
    <source>
        <dbReference type="EMBL" id="KAA0022095.1"/>
    </source>
</evidence>
<reference evidence="2 3" key="1">
    <citation type="submission" date="2019-07" db="EMBL/GenBank/DDBJ databases">
        <title>Rhodococcus cavernicolus sp. nov., isolated from a cave.</title>
        <authorList>
            <person name="Lee S.D."/>
        </authorList>
    </citation>
    <scope>NUCLEOTIDE SEQUENCE [LARGE SCALE GENOMIC DNA]</scope>
    <source>
        <strain evidence="2 3">C1-24</strain>
    </source>
</reference>